<keyword evidence="1" id="KW-1133">Transmembrane helix</keyword>
<proteinExistence type="predicted"/>
<protein>
    <submittedName>
        <fullName evidence="2">Uncharacterized protein</fullName>
    </submittedName>
</protein>
<sequence>MNYIKERFKYLLVPLILGAIIGGINTQSLLLGMSVGISMSLIIGNILFYIINQGKNWVEAAIKSFKYILASSVLGMIFSVIYTNI</sequence>
<accession>A0ABY8UW75</accession>
<gene>
    <name evidence="2" type="ORF">QNI29_18790</name>
</gene>
<organism evidence="2 3">
    <name type="scientific">Pontibacillus chungwhensis</name>
    <dbReference type="NCBI Taxonomy" id="265426"/>
    <lineage>
        <taxon>Bacteria</taxon>
        <taxon>Bacillati</taxon>
        <taxon>Bacillota</taxon>
        <taxon>Bacilli</taxon>
        <taxon>Bacillales</taxon>
        <taxon>Bacillaceae</taxon>
        <taxon>Pontibacillus</taxon>
    </lineage>
</organism>
<keyword evidence="1" id="KW-0472">Membrane</keyword>
<reference evidence="2 3" key="1">
    <citation type="submission" date="2023-05" db="EMBL/GenBank/DDBJ databases">
        <title>Comparative genomics reveals the evidence of polycyclic aromatic hydrocarbons degradation in moderately halophilic genus Pontibacillus.</title>
        <authorList>
            <person name="Yang H."/>
            <person name="Qian Z."/>
        </authorList>
    </citation>
    <scope>NUCLEOTIDE SEQUENCE [LARGE SCALE GENOMIC DNA]</scope>
    <source>
        <strain evidence="3">HN14</strain>
    </source>
</reference>
<feature type="transmembrane region" description="Helical" evidence="1">
    <location>
        <begin position="64"/>
        <end position="82"/>
    </location>
</feature>
<dbReference type="EMBL" id="CP126446">
    <property type="protein sequence ID" value="WIF97747.1"/>
    <property type="molecule type" value="Genomic_DNA"/>
</dbReference>
<evidence type="ECO:0000313" key="3">
    <source>
        <dbReference type="Proteomes" id="UP001236652"/>
    </source>
</evidence>
<dbReference type="RefSeq" id="WP_231417869.1">
    <property type="nucleotide sequence ID" value="NZ_CP126446.1"/>
</dbReference>
<evidence type="ECO:0000313" key="2">
    <source>
        <dbReference type="EMBL" id="WIF97747.1"/>
    </source>
</evidence>
<evidence type="ECO:0000256" key="1">
    <source>
        <dbReference type="SAM" id="Phobius"/>
    </source>
</evidence>
<dbReference type="Proteomes" id="UP001236652">
    <property type="component" value="Chromosome"/>
</dbReference>
<feature type="transmembrane region" description="Helical" evidence="1">
    <location>
        <begin position="30"/>
        <end position="52"/>
    </location>
</feature>
<keyword evidence="1" id="KW-0812">Transmembrane</keyword>
<name>A0ABY8UW75_9BACI</name>
<feature type="transmembrane region" description="Helical" evidence="1">
    <location>
        <begin position="7"/>
        <end position="24"/>
    </location>
</feature>
<keyword evidence="3" id="KW-1185">Reference proteome</keyword>